<dbReference type="RefSeq" id="XP_022244463.1">
    <property type="nucleotide sequence ID" value="XM_022388755.1"/>
</dbReference>
<organism evidence="4 9">
    <name type="scientific">Limulus polyphemus</name>
    <name type="common">Atlantic horseshoe crab</name>
    <dbReference type="NCBI Taxonomy" id="6850"/>
    <lineage>
        <taxon>Eukaryota</taxon>
        <taxon>Metazoa</taxon>
        <taxon>Ecdysozoa</taxon>
        <taxon>Arthropoda</taxon>
        <taxon>Chelicerata</taxon>
        <taxon>Merostomata</taxon>
        <taxon>Xiphosura</taxon>
        <taxon>Limulidae</taxon>
        <taxon>Limulus</taxon>
    </lineage>
</organism>
<dbReference type="InterPro" id="IPR014752">
    <property type="entry name" value="Arrestin-like_C"/>
</dbReference>
<dbReference type="InterPro" id="IPR011021">
    <property type="entry name" value="Arrestin-like_N"/>
</dbReference>
<dbReference type="RefSeq" id="XP_022244462.1">
    <property type="nucleotide sequence ID" value="XM_022388754.1"/>
</dbReference>
<dbReference type="InterPro" id="IPR050357">
    <property type="entry name" value="Arrestin_domain-protein"/>
</dbReference>
<dbReference type="InterPro" id="IPR014756">
    <property type="entry name" value="Ig_E-set"/>
</dbReference>
<protein>
    <submittedName>
        <fullName evidence="5 6">Arrestin domain-containing protein 2-like</fullName>
    </submittedName>
</protein>
<feature type="region of interest" description="Disordered" evidence="2">
    <location>
        <begin position="372"/>
        <end position="406"/>
    </location>
</feature>
<accession>A0ABM1SLF9</accession>
<keyword evidence="4" id="KW-1185">Reference proteome</keyword>
<feature type="domain" description="Arrestin C-terminal-like" evidence="3">
    <location>
        <begin position="171"/>
        <end position="305"/>
    </location>
</feature>
<evidence type="ECO:0000256" key="1">
    <source>
        <dbReference type="ARBA" id="ARBA00005298"/>
    </source>
</evidence>
<proteinExistence type="inferred from homology"/>
<dbReference type="PANTHER" id="PTHR11188">
    <property type="entry name" value="ARRESTIN DOMAIN CONTAINING PROTEIN"/>
    <property type="match status" value="1"/>
</dbReference>
<evidence type="ECO:0000256" key="2">
    <source>
        <dbReference type="SAM" id="MobiDB-lite"/>
    </source>
</evidence>
<reference evidence="5 6" key="1">
    <citation type="submission" date="2025-05" db="UniProtKB">
        <authorList>
            <consortium name="RefSeq"/>
        </authorList>
    </citation>
    <scope>IDENTIFICATION</scope>
    <source>
        <tissue evidence="5 6">Muscle</tissue>
    </source>
</reference>
<dbReference type="Pfam" id="PF02752">
    <property type="entry name" value="Arrestin_C"/>
    <property type="match status" value="1"/>
</dbReference>
<dbReference type="PANTHER" id="PTHR11188:SF144">
    <property type="entry name" value="ARRESTIN C-TERMINAL-LIKE DOMAIN-CONTAINING PROTEIN"/>
    <property type="match status" value="1"/>
</dbReference>
<evidence type="ECO:0000313" key="4">
    <source>
        <dbReference type="Proteomes" id="UP000694941"/>
    </source>
</evidence>
<dbReference type="RefSeq" id="XP_022244461.1">
    <property type="nucleotide sequence ID" value="XM_022388753.1"/>
</dbReference>
<feature type="domain" description="Arrestin C-terminal-like" evidence="3">
    <location>
        <begin position="1"/>
        <end position="148"/>
    </location>
</feature>
<dbReference type="GeneID" id="111086322"/>
<dbReference type="RefSeq" id="XP_022244465.1">
    <property type="nucleotide sequence ID" value="XM_022388757.1"/>
</dbReference>
<dbReference type="SUPFAM" id="SSF81296">
    <property type="entry name" value="E set domains"/>
    <property type="match status" value="2"/>
</dbReference>
<evidence type="ECO:0000313" key="5">
    <source>
        <dbReference type="RefSeq" id="XP_022244461.1"/>
    </source>
</evidence>
<name>A0ABM1SLF9_LIMPO</name>
<sequence length="406" mass="46377">MDYIREFDIRLEKEMYYAGETLVGHVILDTVENFKLKAIRVLLRGTAHAEWKVVVSGDRRTIKDDQVFLDSRSVIWGKEKLDGIVPILTRGHHSFPFRFQLPESSLPCSFEARHCTVRYYVKVTLDIPYASSPQGMKYFTIIGPHIDCMEEQYLKPMVGHDKRSICCLCCKRGIVSLRSALERSAYCCGESIRLKADIDNQSEEVVRLKLKLVQYVEFFIDRGVLGINKEANHTVLEYRGDPIEPQTRSKFDSTNSLVVPVMPPTLIGICRLLQIYYVLKVWVELEKSGDELHMNFPITIATCPFRIPNSKQQPQIEYDVSCDHVEGGLYIGPEFQLGQVYDGSFGIEDGNSVVLYRPVYVCVVHNRNDATFPQEEQDTGPSTSSHLVPHSKNRKSSYDNDHVTRA</sequence>
<dbReference type="Gene3D" id="2.60.40.640">
    <property type="match status" value="2"/>
</dbReference>
<evidence type="ECO:0000313" key="8">
    <source>
        <dbReference type="RefSeq" id="XP_022244464.1"/>
    </source>
</evidence>
<evidence type="ECO:0000313" key="7">
    <source>
        <dbReference type="RefSeq" id="XP_022244463.1"/>
    </source>
</evidence>
<dbReference type="InterPro" id="IPR011022">
    <property type="entry name" value="Arrestin_C-like"/>
</dbReference>
<evidence type="ECO:0000313" key="6">
    <source>
        <dbReference type="RefSeq" id="XP_022244462.1"/>
    </source>
</evidence>
<dbReference type="RefSeq" id="XP_022244464.1">
    <property type="nucleotide sequence ID" value="XM_022388756.1"/>
</dbReference>
<comment type="similarity">
    <text evidence="1">Belongs to the arrestin family.</text>
</comment>
<evidence type="ECO:0000259" key="3">
    <source>
        <dbReference type="SMART" id="SM01017"/>
    </source>
</evidence>
<evidence type="ECO:0000313" key="9">
    <source>
        <dbReference type="RefSeq" id="XP_022244465.1"/>
    </source>
</evidence>
<dbReference type="Proteomes" id="UP000694941">
    <property type="component" value="Unplaced"/>
</dbReference>
<gene>
    <name evidence="5 6 7 8 9" type="primary">LOC111086322</name>
</gene>
<dbReference type="Pfam" id="PF00339">
    <property type="entry name" value="Arrestin_N"/>
    <property type="match status" value="1"/>
</dbReference>
<dbReference type="SMART" id="SM01017">
    <property type="entry name" value="Arrestin_C"/>
    <property type="match status" value="2"/>
</dbReference>
<feature type="compositionally biased region" description="Basic and acidic residues" evidence="2">
    <location>
        <begin position="396"/>
        <end position="406"/>
    </location>
</feature>